<evidence type="ECO:0000313" key="3">
    <source>
        <dbReference type="EMBL" id="OCB52697.1"/>
    </source>
</evidence>
<accession>A0A1B9D7H5</accession>
<evidence type="ECO:0000313" key="4">
    <source>
        <dbReference type="Proteomes" id="UP000092683"/>
    </source>
</evidence>
<evidence type="ECO:0000259" key="2">
    <source>
        <dbReference type="PROSITE" id="PS50125"/>
    </source>
</evidence>
<dbReference type="Pfam" id="PF00211">
    <property type="entry name" value="Guanylate_cyc"/>
    <property type="match status" value="1"/>
</dbReference>
<dbReference type="PANTHER" id="PTHR43081:SF1">
    <property type="entry name" value="ADENYLATE CYCLASE, TERMINAL-DIFFERENTIATION SPECIFIC"/>
    <property type="match status" value="1"/>
</dbReference>
<dbReference type="InterPro" id="IPR029787">
    <property type="entry name" value="Nucleotide_cyclase"/>
</dbReference>
<dbReference type="AlphaFoldDB" id="A0A1B9D7H5"/>
<dbReference type="SMART" id="SM00044">
    <property type="entry name" value="CYCc"/>
    <property type="match status" value="1"/>
</dbReference>
<dbReference type="Proteomes" id="UP000092683">
    <property type="component" value="Unassembled WGS sequence"/>
</dbReference>
<organism evidence="3 4">
    <name type="scientific">Mycobacterium malmoense</name>
    <dbReference type="NCBI Taxonomy" id="1780"/>
    <lineage>
        <taxon>Bacteria</taxon>
        <taxon>Bacillati</taxon>
        <taxon>Actinomycetota</taxon>
        <taxon>Actinomycetes</taxon>
        <taxon>Mycobacteriales</taxon>
        <taxon>Mycobacteriaceae</taxon>
        <taxon>Mycobacterium</taxon>
    </lineage>
</organism>
<comment type="caution">
    <text evidence="3">The sequence shown here is derived from an EMBL/GenBank/DDBJ whole genome shotgun (WGS) entry which is preliminary data.</text>
</comment>
<dbReference type="SUPFAM" id="SSF55073">
    <property type="entry name" value="Nucleotide cyclase"/>
    <property type="match status" value="1"/>
</dbReference>
<dbReference type="Gene3D" id="3.30.70.1230">
    <property type="entry name" value="Nucleotide cyclase"/>
    <property type="match status" value="1"/>
</dbReference>
<dbReference type="CDD" id="cd07302">
    <property type="entry name" value="CHD"/>
    <property type="match status" value="1"/>
</dbReference>
<dbReference type="RefSeq" id="WP_065481431.1">
    <property type="nucleotide sequence ID" value="NZ_MBEE01000140.1"/>
</dbReference>
<protein>
    <recommendedName>
        <fullName evidence="2">Guanylate cyclase domain-containing protein</fullName>
    </recommendedName>
</protein>
<dbReference type="PANTHER" id="PTHR43081">
    <property type="entry name" value="ADENYLATE CYCLASE, TERMINAL-DIFFERENTIATION SPECIFIC-RELATED"/>
    <property type="match status" value="1"/>
</dbReference>
<evidence type="ECO:0000256" key="1">
    <source>
        <dbReference type="ARBA" id="ARBA00005381"/>
    </source>
</evidence>
<dbReference type="GO" id="GO:0004016">
    <property type="term" value="F:adenylate cyclase activity"/>
    <property type="evidence" value="ECO:0007669"/>
    <property type="project" value="UniProtKB-ARBA"/>
</dbReference>
<dbReference type="InterPro" id="IPR001054">
    <property type="entry name" value="A/G_cyclase"/>
</dbReference>
<comment type="similarity">
    <text evidence="1">Belongs to the adenylyl cyclase class-3 family.</text>
</comment>
<name>A0A1B9D7H5_MYCMA</name>
<dbReference type="OrthoDB" id="310836at2"/>
<dbReference type="InterPro" id="IPR050697">
    <property type="entry name" value="Adenylyl/Guanylyl_Cyclase_3/4"/>
</dbReference>
<dbReference type="GO" id="GO:0035556">
    <property type="term" value="P:intracellular signal transduction"/>
    <property type="evidence" value="ECO:0007669"/>
    <property type="project" value="InterPro"/>
</dbReference>
<gene>
    <name evidence="3" type="ORF">A5677_21170</name>
</gene>
<sequence length="374" mass="39306">MVDSPDFEALEAAGIARARERADLIKYLDELGFTVDEMVEAERRGRLFGLAGDVLQWSGRPVHTMASAAEQLGLSPDEVAQAWGLLGLTVAGPDVPTLSQADVDALATWVALKTVVGEDGAFGLLRVLGAAMARLAEAESTAIRAGTPDIQMTYTNDELATAQAYRAVAEFVPRISALIDVAHRHHLTGARTHFEGVLRDTSASVVCGIGFADLSGFTVLTRALTPAQLSALLNEFAGTVADVVHRDGGRVVKFIGDEVMWVSASPEHLARAAADLVEHPRAREEGLQVRAGLAFGTVLAINGDYFGSPVNLAARLVGTAAPGQILADAALHEQLPDWPAAARGPFDLKGFDAPVVAFELHGRDAADPGPGPGD</sequence>
<dbReference type="EMBL" id="MBEE01000140">
    <property type="protein sequence ID" value="OCB52697.1"/>
    <property type="molecule type" value="Genomic_DNA"/>
</dbReference>
<reference evidence="3 4" key="1">
    <citation type="submission" date="2016-06" db="EMBL/GenBank/DDBJ databases">
        <authorList>
            <person name="Kjaerup R.B."/>
            <person name="Dalgaard T.S."/>
            <person name="Juul-Madsen H.R."/>
        </authorList>
    </citation>
    <scope>NUCLEOTIDE SEQUENCE [LARGE SCALE GENOMIC DNA]</scope>
    <source>
        <strain evidence="3 4">E3012</strain>
    </source>
</reference>
<dbReference type="PROSITE" id="PS50125">
    <property type="entry name" value="GUANYLATE_CYCLASE_2"/>
    <property type="match status" value="1"/>
</dbReference>
<dbReference type="GO" id="GO:0009190">
    <property type="term" value="P:cyclic nucleotide biosynthetic process"/>
    <property type="evidence" value="ECO:0007669"/>
    <property type="project" value="InterPro"/>
</dbReference>
<proteinExistence type="inferred from homology"/>
<feature type="domain" description="Guanylate cyclase" evidence="2">
    <location>
        <begin position="208"/>
        <end position="317"/>
    </location>
</feature>